<name>A0A1Y2E7B9_9PEZI</name>
<evidence type="ECO:0000259" key="4">
    <source>
        <dbReference type="Pfam" id="PF06094"/>
    </source>
</evidence>
<dbReference type="InParanoid" id="A0A1Y2E7B9"/>
<dbReference type="RefSeq" id="XP_040718097.1">
    <property type="nucleotide sequence ID" value="XM_040855541.1"/>
</dbReference>
<keyword evidence="2" id="KW-0808">Transferase</keyword>
<organism evidence="5 6">
    <name type="scientific">Pseudomassariella vexata</name>
    <dbReference type="NCBI Taxonomy" id="1141098"/>
    <lineage>
        <taxon>Eukaryota</taxon>
        <taxon>Fungi</taxon>
        <taxon>Dikarya</taxon>
        <taxon>Ascomycota</taxon>
        <taxon>Pezizomycotina</taxon>
        <taxon>Sordariomycetes</taxon>
        <taxon>Xylariomycetidae</taxon>
        <taxon>Amphisphaeriales</taxon>
        <taxon>Pseudomassariaceae</taxon>
        <taxon>Pseudomassariella</taxon>
    </lineage>
</organism>
<evidence type="ECO:0000256" key="2">
    <source>
        <dbReference type="ARBA" id="ARBA00022679"/>
    </source>
</evidence>
<proteinExistence type="inferred from homology"/>
<dbReference type="EMBL" id="MCFJ01000004">
    <property type="protein sequence ID" value="ORY67473.1"/>
    <property type="molecule type" value="Genomic_DNA"/>
</dbReference>
<dbReference type="InterPro" id="IPR009288">
    <property type="entry name" value="AIG2-like_dom"/>
</dbReference>
<keyword evidence="6" id="KW-1185">Reference proteome</keyword>
<reference evidence="5 6" key="1">
    <citation type="submission" date="2016-07" db="EMBL/GenBank/DDBJ databases">
        <title>Pervasive Adenine N6-methylation of Active Genes in Fungi.</title>
        <authorList>
            <consortium name="DOE Joint Genome Institute"/>
            <person name="Mondo S.J."/>
            <person name="Dannebaum R.O."/>
            <person name="Kuo R.C."/>
            <person name="Labutti K."/>
            <person name="Haridas S."/>
            <person name="Kuo A."/>
            <person name="Salamov A."/>
            <person name="Ahrendt S.R."/>
            <person name="Lipzen A."/>
            <person name="Sullivan W."/>
            <person name="Andreopoulos W.B."/>
            <person name="Clum A."/>
            <person name="Lindquist E."/>
            <person name="Daum C."/>
            <person name="Ramamoorthy G.K."/>
            <person name="Gryganskyi A."/>
            <person name="Culley D."/>
            <person name="Magnuson J.K."/>
            <person name="James T.Y."/>
            <person name="O'Malley M.A."/>
            <person name="Stajich J.E."/>
            <person name="Spatafora J.W."/>
            <person name="Visel A."/>
            <person name="Grigoriev I.V."/>
        </authorList>
    </citation>
    <scope>NUCLEOTIDE SEQUENCE [LARGE SCALE GENOMIC DNA]</scope>
    <source>
        <strain evidence="5 6">CBS 129021</strain>
    </source>
</reference>
<dbReference type="CDD" id="cd06661">
    <property type="entry name" value="GGCT_like"/>
    <property type="match status" value="1"/>
</dbReference>
<comment type="similarity">
    <text evidence="1">Belongs to the gamma-glutamylcyclotransferase family.</text>
</comment>
<feature type="domain" description="Gamma-glutamylcyclotransferase AIG2-like" evidence="4">
    <location>
        <begin position="26"/>
        <end position="113"/>
    </location>
</feature>
<dbReference type="Proteomes" id="UP000193689">
    <property type="component" value="Unassembled WGS sequence"/>
</dbReference>
<dbReference type="SUPFAM" id="SSF110857">
    <property type="entry name" value="Gamma-glutamyl cyclotransferase-like"/>
    <property type="match status" value="1"/>
</dbReference>
<dbReference type="PANTHER" id="PTHR31544">
    <property type="entry name" value="AIG2-LIKE PROTEIN D"/>
    <property type="match status" value="1"/>
</dbReference>
<dbReference type="InterPro" id="IPR013024">
    <property type="entry name" value="GGCT-like"/>
</dbReference>
<sequence length="156" mass="17556">MAAKFTAADKTRTPALTQSTSRPRYFFFYGSLMDPEVYQTVTNSADPPVMQKGWITGFRMKMWGIYPALVPEAGSKITGTFCMVNSHDHFMDLQEYETGNYTPFECTIFTEGADQLDDSPTEGWAGSPASKELEGGVFDFERYQKYFKPSVVRGGF</sequence>
<evidence type="ECO:0000256" key="3">
    <source>
        <dbReference type="ARBA" id="ARBA00030602"/>
    </source>
</evidence>
<gene>
    <name evidence="5" type="ORF">BCR38DRAFT_337534</name>
</gene>
<dbReference type="PANTHER" id="PTHR31544:SF4">
    <property type="entry name" value="GAMMA-GLUTAMYLCYCLOTRANSFERASE-RELATED"/>
    <property type="match status" value="1"/>
</dbReference>
<dbReference type="GO" id="GO:0016740">
    <property type="term" value="F:transferase activity"/>
    <property type="evidence" value="ECO:0007669"/>
    <property type="project" value="UniProtKB-KW"/>
</dbReference>
<dbReference type="GeneID" id="63771753"/>
<evidence type="ECO:0000313" key="6">
    <source>
        <dbReference type="Proteomes" id="UP000193689"/>
    </source>
</evidence>
<dbReference type="Gene3D" id="3.10.490.10">
    <property type="entry name" value="Gamma-glutamyl cyclotransferase-like"/>
    <property type="match status" value="1"/>
</dbReference>
<dbReference type="InterPro" id="IPR045038">
    <property type="entry name" value="AIG2-like"/>
</dbReference>
<dbReference type="InterPro" id="IPR036568">
    <property type="entry name" value="GGCT-like_sf"/>
</dbReference>
<comment type="caution">
    <text evidence="5">The sequence shown here is derived from an EMBL/GenBank/DDBJ whole genome shotgun (WGS) entry which is preliminary data.</text>
</comment>
<dbReference type="Pfam" id="PF06094">
    <property type="entry name" value="GGACT"/>
    <property type="match status" value="1"/>
</dbReference>
<dbReference type="AlphaFoldDB" id="A0A1Y2E7B9"/>
<protein>
    <recommendedName>
        <fullName evidence="3">Putative gamma-glutamylcyclotransferase</fullName>
    </recommendedName>
</protein>
<accession>A0A1Y2E7B9</accession>
<dbReference type="OrthoDB" id="3262926at2759"/>
<evidence type="ECO:0000313" key="5">
    <source>
        <dbReference type="EMBL" id="ORY67473.1"/>
    </source>
</evidence>
<evidence type="ECO:0000256" key="1">
    <source>
        <dbReference type="ARBA" id="ARBA00008861"/>
    </source>
</evidence>